<gene>
    <name evidence="2" type="ORF">LTR05_008214</name>
</gene>
<name>A0AAN7STA4_9EURO</name>
<feature type="compositionally biased region" description="Basic residues" evidence="1">
    <location>
        <begin position="87"/>
        <end position="97"/>
    </location>
</feature>
<protein>
    <submittedName>
        <fullName evidence="2">Uncharacterized protein</fullName>
    </submittedName>
</protein>
<reference evidence="2 3" key="1">
    <citation type="submission" date="2023-08" db="EMBL/GenBank/DDBJ databases">
        <title>Black Yeasts Isolated from many extreme environments.</title>
        <authorList>
            <person name="Coleine C."/>
            <person name="Stajich J.E."/>
            <person name="Selbmann L."/>
        </authorList>
    </citation>
    <scope>NUCLEOTIDE SEQUENCE [LARGE SCALE GENOMIC DNA]</scope>
    <source>
        <strain evidence="2 3">CCFEE 5910</strain>
    </source>
</reference>
<keyword evidence="3" id="KW-1185">Reference proteome</keyword>
<feature type="compositionally biased region" description="Basic and acidic residues" evidence="1">
    <location>
        <begin position="98"/>
        <end position="109"/>
    </location>
</feature>
<organism evidence="2 3">
    <name type="scientific">Lithohypha guttulata</name>
    <dbReference type="NCBI Taxonomy" id="1690604"/>
    <lineage>
        <taxon>Eukaryota</taxon>
        <taxon>Fungi</taxon>
        <taxon>Dikarya</taxon>
        <taxon>Ascomycota</taxon>
        <taxon>Pezizomycotina</taxon>
        <taxon>Eurotiomycetes</taxon>
        <taxon>Chaetothyriomycetidae</taxon>
        <taxon>Chaetothyriales</taxon>
        <taxon>Trichomeriaceae</taxon>
        <taxon>Lithohypha</taxon>
    </lineage>
</organism>
<evidence type="ECO:0000313" key="3">
    <source>
        <dbReference type="Proteomes" id="UP001309876"/>
    </source>
</evidence>
<sequence length="109" mass="11444">MASTRASTGSSKPRIAAAVSTTPERKRKATTTSTTATKRPTTTKKSTTGAGVTKKRAPNTSHKRQPHLKDKVEGALEKAEGTITNKPGKKAAGAKKMRGTDGKGARTRK</sequence>
<feature type="region of interest" description="Disordered" evidence="1">
    <location>
        <begin position="1"/>
        <end position="109"/>
    </location>
</feature>
<dbReference type="Proteomes" id="UP001309876">
    <property type="component" value="Unassembled WGS sequence"/>
</dbReference>
<feature type="compositionally biased region" description="Basic residues" evidence="1">
    <location>
        <begin position="53"/>
        <end position="66"/>
    </location>
</feature>
<feature type="compositionally biased region" description="Low complexity" evidence="1">
    <location>
        <begin position="30"/>
        <end position="52"/>
    </location>
</feature>
<evidence type="ECO:0000256" key="1">
    <source>
        <dbReference type="SAM" id="MobiDB-lite"/>
    </source>
</evidence>
<feature type="compositionally biased region" description="Basic and acidic residues" evidence="1">
    <location>
        <begin position="67"/>
        <end position="80"/>
    </location>
</feature>
<feature type="compositionally biased region" description="Polar residues" evidence="1">
    <location>
        <begin position="1"/>
        <end position="11"/>
    </location>
</feature>
<evidence type="ECO:0000313" key="2">
    <source>
        <dbReference type="EMBL" id="KAK5080898.1"/>
    </source>
</evidence>
<accession>A0AAN7STA4</accession>
<dbReference type="AlphaFoldDB" id="A0AAN7STA4"/>
<dbReference type="EMBL" id="JAVRRJ010000011">
    <property type="protein sequence ID" value="KAK5080898.1"/>
    <property type="molecule type" value="Genomic_DNA"/>
</dbReference>
<comment type="caution">
    <text evidence="2">The sequence shown here is derived from an EMBL/GenBank/DDBJ whole genome shotgun (WGS) entry which is preliminary data.</text>
</comment>
<proteinExistence type="predicted"/>